<dbReference type="Gene3D" id="3.40.50.300">
    <property type="entry name" value="P-loop containing nucleotide triphosphate hydrolases"/>
    <property type="match status" value="1"/>
</dbReference>
<dbReference type="Gene3D" id="3.30.980.40">
    <property type="match status" value="1"/>
</dbReference>
<evidence type="ECO:0000313" key="9">
    <source>
        <dbReference type="EMBL" id="EDS72326.1"/>
    </source>
</evidence>
<dbReference type="GeneID" id="98001450"/>
<feature type="compositionally biased region" description="Basic residues" evidence="6">
    <location>
        <begin position="1"/>
        <end position="14"/>
    </location>
</feature>
<dbReference type="HOGENOM" id="CLU_001981_9_2_9"/>
<dbReference type="STRING" id="445971.ANASTE_02042"/>
<dbReference type="CDD" id="cd01127">
    <property type="entry name" value="TrwB_TraG_TraD_VirD4"/>
    <property type="match status" value="1"/>
</dbReference>
<reference evidence="9" key="1">
    <citation type="submission" date="2008-01" db="EMBL/GenBank/DDBJ databases">
        <authorList>
            <person name="Fulton L."/>
            <person name="Clifton S."/>
            <person name="Fulton B."/>
            <person name="Xu J."/>
            <person name="Minx P."/>
            <person name="Pepin K.H."/>
            <person name="Johnson M."/>
            <person name="Thiruvilangam P."/>
            <person name="Bhonagiri V."/>
            <person name="Nash W.E."/>
            <person name="Mardis E.R."/>
            <person name="Wilson R.K."/>
        </authorList>
    </citation>
    <scope>NUCLEOTIDE SEQUENCE [LARGE SCALE GENOMIC DNA]</scope>
    <source>
        <strain evidence="9">DSM 17244</strain>
    </source>
</reference>
<keyword evidence="7" id="KW-0472">Membrane</keyword>
<dbReference type="eggNOG" id="COG1674">
    <property type="taxonomic scope" value="Bacteria"/>
</dbReference>
<evidence type="ECO:0000256" key="2">
    <source>
        <dbReference type="ARBA" id="ARBA00022741"/>
    </source>
</evidence>
<comment type="caution">
    <text evidence="9">The sequence shown here is derived from an EMBL/GenBank/DDBJ whole genome shotgun (WGS) entry which is preliminary data.</text>
</comment>
<dbReference type="GO" id="GO:0016020">
    <property type="term" value="C:membrane"/>
    <property type="evidence" value="ECO:0007669"/>
    <property type="project" value="UniProtKB-SubCell"/>
</dbReference>
<accession>B1CA08</accession>
<feature type="transmembrane region" description="Helical" evidence="7">
    <location>
        <begin position="167"/>
        <end position="185"/>
    </location>
</feature>
<dbReference type="Pfam" id="PF01580">
    <property type="entry name" value="FtsK_SpoIIIE"/>
    <property type="match status" value="1"/>
</dbReference>
<protein>
    <submittedName>
        <fullName evidence="9">FtsK/SpoIIIE family protein</fullName>
    </submittedName>
</protein>
<feature type="binding site" evidence="5">
    <location>
        <begin position="584"/>
        <end position="591"/>
    </location>
    <ligand>
        <name>ATP</name>
        <dbReference type="ChEBI" id="CHEBI:30616"/>
    </ligand>
</feature>
<dbReference type="PROSITE" id="PS50901">
    <property type="entry name" value="FTSK"/>
    <property type="match status" value="1"/>
</dbReference>
<dbReference type="InterPro" id="IPR027417">
    <property type="entry name" value="P-loop_NTPase"/>
</dbReference>
<name>B1CA08_9FIRM</name>
<evidence type="ECO:0000256" key="6">
    <source>
        <dbReference type="SAM" id="MobiDB-lite"/>
    </source>
</evidence>
<feature type="transmembrane region" description="Helical" evidence="7">
    <location>
        <begin position="74"/>
        <end position="96"/>
    </location>
</feature>
<dbReference type="GO" id="GO:0005524">
    <property type="term" value="F:ATP binding"/>
    <property type="evidence" value="ECO:0007669"/>
    <property type="project" value="UniProtKB-UniRule"/>
</dbReference>
<dbReference type="EMBL" id="ABIL02000006">
    <property type="protein sequence ID" value="EDS72326.1"/>
    <property type="molecule type" value="Genomic_DNA"/>
</dbReference>
<dbReference type="Proteomes" id="UP000005178">
    <property type="component" value="Unassembled WGS sequence"/>
</dbReference>
<evidence type="ECO:0000256" key="5">
    <source>
        <dbReference type="PROSITE-ProRule" id="PRU00289"/>
    </source>
</evidence>
<dbReference type="InterPro" id="IPR002543">
    <property type="entry name" value="FtsK_dom"/>
</dbReference>
<dbReference type="InterPro" id="IPR036259">
    <property type="entry name" value="MFS_trans_sf"/>
</dbReference>
<dbReference type="SMART" id="SM00382">
    <property type="entry name" value="AAA"/>
    <property type="match status" value="1"/>
</dbReference>
<keyword evidence="4" id="KW-0238">DNA-binding</keyword>
<evidence type="ECO:0000313" key="10">
    <source>
        <dbReference type="Proteomes" id="UP000005178"/>
    </source>
</evidence>
<evidence type="ECO:0000256" key="3">
    <source>
        <dbReference type="ARBA" id="ARBA00022840"/>
    </source>
</evidence>
<dbReference type="InterPro" id="IPR041027">
    <property type="entry name" value="FtsK_alpha"/>
</dbReference>
<dbReference type="SUPFAM" id="SSF46785">
    <property type="entry name" value="Winged helix' DNA-binding domain"/>
    <property type="match status" value="1"/>
</dbReference>
<dbReference type="AlphaFoldDB" id="B1CA08"/>
<dbReference type="RefSeq" id="WP_007050796.1">
    <property type="nucleotide sequence ID" value="NZ_DS560019.1"/>
</dbReference>
<keyword evidence="7" id="KW-0812">Transmembrane</keyword>
<dbReference type="InterPro" id="IPR050206">
    <property type="entry name" value="FtsK/SpoIIIE/SftA"/>
</dbReference>
<proteinExistence type="inferred from homology"/>
<dbReference type="InterPro" id="IPR036390">
    <property type="entry name" value="WH_DNA-bd_sf"/>
</dbReference>
<evidence type="ECO:0000256" key="7">
    <source>
        <dbReference type="SAM" id="Phobius"/>
    </source>
</evidence>
<evidence type="ECO:0000256" key="1">
    <source>
        <dbReference type="ARBA" id="ARBA00006474"/>
    </source>
</evidence>
<dbReference type="InterPro" id="IPR018541">
    <property type="entry name" value="Ftsk_gamma"/>
</dbReference>
<dbReference type="Pfam" id="PF09397">
    <property type="entry name" value="FtsK_gamma"/>
    <property type="match status" value="1"/>
</dbReference>
<dbReference type="Pfam" id="PF17854">
    <property type="entry name" value="FtsK_alpha"/>
    <property type="match status" value="1"/>
</dbReference>
<dbReference type="PANTHER" id="PTHR22683">
    <property type="entry name" value="SPORULATION PROTEIN RELATED"/>
    <property type="match status" value="1"/>
</dbReference>
<feature type="transmembrane region" description="Helical" evidence="7">
    <location>
        <begin position="35"/>
        <end position="54"/>
    </location>
</feature>
<keyword evidence="2 5" id="KW-0547">Nucleotide-binding</keyword>
<comment type="similarity">
    <text evidence="1">Belongs to the FtsK/SpoIIIE/SftA family.</text>
</comment>
<sequence>MANKKTTARKKNSRSTKTTRTSKKQMEQELYKKKIVQNEVIGVVILFFGIFMLYSLLSKDSGVFGNNLHNISMFLFGNVGTALIGAAFLILGFYVISRLKPFKELITLICVTVIIFNIMAAFNIGGELLKYGAFSNQLFVSVLNVVTKGGIIGIWLGGIYTTLLSEIGGYIFIATSIIVCLILIFKDNIALYKEDRKALRLKEKEVKMELREERLNEKLIKREEEIRKQALEGKSKPGFFPAFRSKLPKNPYDAKSITTDKDKEEVLDKWEKEYKESKNPFKKKAEKREEPIIKTYYRGDQGSFIDFEEEEKKTGKKENIVTEEKPNKEEIKNRVRKEQGLDDIIKETEESQDKTNREIERTKNFISPKNINDEGFMDNEPIEHVEKIDLSDIDRANKEQAEQLNNIKAAMEGKSNNLNTSLVEGKEKVPYVFPKASLLKRADRRNNKGERDRVLENTKVLEETLANFKIGARVTEVSIGPTVTRYELELEPGIKVSRVVGLQDNLAMALAANGIRMEAPIPGKSAIGIEVPNKEVSVVGFREIVEDKKFKDSKSKLSIALGKNVTGDMVVMDIAKLPHLLIAGATGSGKSVCINAIINSILYHASPEEVRLILIDPKMVELNVYEGIPHLLVPVETDPNHAAGALKWAEKQMKIRYDLFAQNRVRDIKGYNKKMDETNGEKMAQWVIIIDELADLMMTCASQVESAICRLAQLARAAGIHLVLATQRPSVDVITGLIKANIPSRISFAVSSQIDSRTILDMAGAEKLLGRGDMLYAPVGSNAPMRAQCAYISDEEVEEVVKFIKKTQVPNYDEDAIKGIDTVAVEENMPGSEKDVNREDFIDDKFNDALNIAFELGEISTSMLQRRLRIGYARAGRIVDELEQKGIVSAPEGSKPRKVLKKREDFFSNSVVESDEVYPEGTLDIEEEIY</sequence>
<dbReference type="SMART" id="SM00843">
    <property type="entry name" value="Ftsk_gamma"/>
    <property type="match status" value="1"/>
</dbReference>
<keyword evidence="10" id="KW-1185">Reference proteome</keyword>
<evidence type="ECO:0000256" key="4">
    <source>
        <dbReference type="ARBA" id="ARBA00023125"/>
    </source>
</evidence>
<feature type="region of interest" description="Disordered" evidence="6">
    <location>
        <begin position="1"/>
        <end position="25"/>
    </location>
</feature>
<dbReference type="InterPro" id="IPR036388">
    <property type="entry name" value="WH-like_DNA-bd_sf"/>
</dbReference>
<reference evidence="9" key="2">
    <citation type="submission" date="2013-08" db="EMBL/GenBank/DDBJ databases">
        <title>Draft genome sequence of Anaerofustis stercorihominis (DSM 17244).</title>
        <authorList>
            <person name="Sudarsanam P."/>
            <person name="Ley R."/>
            <person name="Guruge J."/>
            <person name="Turnbaugh P.J."/>
            <person name="Mahowald M."/>
            <person name="Liep D."/>
            <person name="Gordon J."/>
        </authorList>
    </citation>
    <scope>NUCLEOTIDE SEQUENCE</scope>
    <source>
        <strain evidence="9">DSM 17244</strain>
    </source>
</reference>
<keyword evidence="3 5" id="KW-0067">ATP-binding</keyword>
<feature type="domain" description="FtsK" evidence="8">
    <location>
        <begin position="567"/>
        <end position="757"/>
    </location>
</feature>
<keyword evidence="7" id="KW-1133">Transmembrane helix</keyword>
<dbReference type="SUPFAM" id="SSF52540">
    <property type="entry name" value="P-loop containing nucleoside triphosphate hydrolases"/>
    <property type="match status" value="1"/>
</dbReference>
<dbReference type="InterPro" id="IPR003593">
    <property type="entry name" value="AAA+_ATPase"/>
</dbReference>
<gene>
    <name evidence="9" type="ORF">ANASTE_02042</name>
</gene>
<dbReference type="GO" id="GO:0003677">
    <property type="term" value="F:DNA binding"/>
    <property type="evidence" value="ECO:0007669"/>
    <property type="project" value="UniProtKB-KW"/>
</dbReference>
<feature type="transmembrane region" description="Helical" evidence="7">
    <location>
        <begin position="105"/>
        <end position="126"/>
    </location>
</feature>
<organism evidence="9 10">
    <name type="scientific">Anaerofustis stercorihominis DSM 17244</name>
    <dbReference type="NCBI Taxonomy" id="445971"/>
    <lineage>
        <taxon>Bacteria</taxon>
        <taxon>Bacillati</taxon>
        <taxon>Bacillota</taxon>
        <taxon>Clostridia</taxon>
        <taxon>Eubacteriales</taxon>
        <taxon>Eubacteriaceae</taxon>
        <taxon>Anaerofustis</taxon>
    </lineage>
</organism>
<feature type="transmembrane region" description="Helical" evidence="7">
    <location>
        <begin position="138"/>
        <end position="160"/>
    </location>
</feature>
<evidence type="ECO:0000259" key="8">
    <source>
        <dbReference type="PROSITE" id="PS50901"/>
    </source>
</evidence>
<dbReference type="SUPFAM" id="SSF103473">
    <property type="entry name" value="MFS general substrate transporter"/>
    <property type="match status" value="1"/>
</dbReference>
<dbReference type="PANTHER" id="PTHR22683:SF41">
    <property type="entry name" value="DNA TRANSLOCASE FTSK"/>
    <property type="match status" value="1"/>
</dbReference>
<dbReference type="Gene3D" id="1.10.10.10">
    <property type="entry name" value="Winged helix-like DNA-binding domain superfamily/Winged helix DNA-binding domain"/>
    <property type="match status" value="1"/>
</dbReference>